<keyword evidence="3" id="KW-1185">Reference proteome</keyword>
<accession>A0A3M2HXA5</accession>
<dbReference type="EMBL" id="RFLY01000013">
    <property type="protein sequence ID" value="RMH90827.1"/>
    <property type="molecule type" value="Genomic_DNA"/>
</dbReference>
<dbReference type="AlphaFoldDB" id="A0A3M2HXA5"/>
<comment type="caution">
    <text evidence="2">The sequence shown here is derived from an EMBL/GenBank/DDBJ whole genome shotgun (WGS) entry which is preliminary data.</text>
</comment>
<evidence type="ECO:0000313" key="2">
    <source>
        <dbReference type="EMBL" id="RMH90827.1"/>
    </source>
</evidence>
<gene>
    <name evidence="2" type="ORF">EBB59_09375</name>
</gene>
<evidence type="ECO:0000313" key="3">
    <source>
        <dbReference type="Proteomes" id="UP000275012"/>
    </source>
</evidence>
<protein>
    <submittedName>
        <fullName evidence="2">S-layer family protein</fullName>
    </submittedName>
</protein>
<sequence length="387" mass="39568">MESASAESQLKAGRNMLITVDSDPTNQASAIAAGQRLLVNGRAGDASGAANVSNIAIAGSKTTRATRHVEINANNQTGGSPYAQYRSKGGNNKRDTPNFSASTGTSTQTNPASRVLLGSSITAVKTISIDAHDITNAAVALVGGSASVGPGSGWQGSGPGGANLGARQRVGNATANEVAVKIAEVSSGPNAVALSGNTATVVATSVNVQTGGQHGDTTVTGQPATNVGAGTVNATDTPNVGANLPAVGNPATPPPQVLGSVANPLPALTPPTGRLFTQHPGSGRYLVTTDPRFANYRQWLGSDYMMRKLGLAPDNVLRRLGDDYYEQWLVTEQITGLTGRKYLAASNSLDQYRELMDAGVRSASRFSLGFGIALSAEQIAALNEDIV</sequence>
<evidence type="ECO:0000256" key="1">
    <source>
        <dbReference type="SAM" id="MobiDB-lite"/>
    </source>
</evidence>
<organism evidence="2 3">
    <name type="scientific">Solilutibacter pythonis</name>
    <dbReference type="NCBI Taxonomy" id="2483112"/>
    <lineage>
        <taxon>Bacteria</taxon>
        <taxon>Pseudomonadati</taxon>
        <taxon>Pseudomonadota</taxon>
        <taxon>Gammaproteobacteria</taxon>
        <taxon>Lysobacterales</taxon>
        <taxon>Lysobacteraceae</taxon>
        <taxon>Solilutibacter</taxon>
    </lineage>
</organism>
<feature type="region of interest" description="Disordered" evidence="1">
    <location>
        <begin position="70"/>
        <end position="111"/>
    </location>
</feature>
<dbReference type="Proteomes" id="UP000275012">
    <property type="component" value="Unassembled WGS sequence"/>
</dbReference>
<reference evidence="2 3" key="1">
    <citation type="submission" date="2018-10" db="EMBL/GenBank/DDBJ databases">
        <title>Proposal of Lysobacter pythonis sp. nov. isolated from royal pythons (Python regius).</title>
        <authorList>
            <person name="Hans-Juergen B."/>
            <person name="Huptas C."/>
            <person name="Sandra B."/>
            <person name="Igor L."/>
            <person name="Joachim S."/>
            <person name="Siegfried S."/>
            <person name="Mareike W."/>
            <person name="Peter K."/>
        </authorList>
    </citation>
    <scope>NUCLEOTIDE SEQUENCE [LARGE SCALE GENOMIC DNA]</scope>
    <source>
        <strain evidence="2 3">4284/11</strain>
    </source>
</reference>
<feature type="compositionally biased region" description="Polar residues" evidence="1">
    <location>
        <begin position="97"/>
        <end position="111"/>
    </location>
</feature>
<proteinExistence type="predicted"/>
<name>A0A3M2HXA5_9GAMM</name>